<dbReference type="Pfam" id="PF00155">
    <property type="entry name" value="Aminotran_1_2"/>
    <property type="match status" value="1"/>
</dbReference>
<evidence type="ECO:0000259" key="4">
    <source>
        <dbReference type="Pfam" id="PF00155"/>
    </source>
</evidence>
<keyword evidence="2" id="KW-0663">Pyridoxal phosphate</keyword>
<dbReference type="GO" id="GO:0030170">
    <property type="term" value="F:pyridoxal phosphate binding"/>
    <property type="evidence" value="ECO:0007669"/>
    <property type="project" value="InterPro"/>
</dbReference>
<dbReference type="InterPro" id="IPR004839">
    <property type="entry name" value="Aminotransferase_I/II_large"/>
</dbReference>
<dbReference type="PANTHER" id="PTHR42885">
    <property type="entry name" value="HISTIDINOL-PHOSPHATE AMINOTRANSFERASE-RELATED"/>
    <property type="match status" value="1"/>
</dbReference>
<dbReference type="Gene3D" id="3.40.640.10">
    <property type="entry name" value="Type I PLP-dependent aspartate aminotransferase-like (Major domain)"/>
    <property type="match status" value="1"/>
</dbReference>
<evidence type="ECO:0000256" key="3">
    <source>
        <dbReference type="SAM" id="MobiDB-lite"/>
    </source>
</evidence>
<comment type="cofactor">
    <cofactor evidence="1">
        <name>pyridoxal 5'-phosphate</name>
        <dbReference type="ChEBI" id="CHEBI:597326"/>
    </cofactor>
</comment>
<feature type="region of interest" description="Disordered" evidence="3">
    <location>
        <begin position="1"/>
        <end position="37"/>
    </location>
</feature>
<evidence type="ECO:0000313" key="6">
    <source>
        <dbReference type="Proteomes" id="UP000198902"/>
    </source>
</evidence>
<evidence type="ECO:0000256" key="1">
    <source>
        <dbReference type="ARBA" id="ARBA00001933"/>
    </source>
</evidence>
<dbReference type="Gene3D" id="3.90.1150.10">
    <property type="entry name" value="Aspartate Aminotransferase, domain 1"/>
    <property type="match status" value="1"/>
</dbReference>
<reference evidence="6" key="1">
    <citation type="submission" date="2015-03" db="EMBL/GenBank/DDBJ databases">
        <authorList>
            <person name="Urmite Genomes"/>
        </authorList>
    </citation>
    <scope>NUCLEOTIDE SEQUENCE [LARGE SCALE GENOMIC DNA]</scope>
    <source>
        <strain evidence="6">Arc-Hr</strain>
    </source>
</reference>
<evidence type="ECO:0000313" key="5">
    <source>
        <dbReference type="EMBL" id="CQR50941.1"/>
    </source>
</evidence>
<dbReference type="CDD" id="cd00609">
    <property type="entry name" value="AAT_like"/>
    <property type="match status" value="1"/>
</dbReference>
<keyword evidence="6" id="KW-1185">Reference proteome</keyword>
<dbReference type="InterPro" id="IPR015421">
    <property type="entry name" value="PyrdxlP-dep_Trfase_major"/>
</dbReference>
<dbReference type="InterPro" id="IPR015422">
    <property type="entry name" value="PyrdxlP-dep_Trfase_small"/>
</dbReference>
<dbReference type="AlphaFoldDB" id="A0A0D6JSQ7"/>
<dbReference type="Proteomes" id="UP000198902">
    <property type="component" value="Unassembled WGS sequence"/>
</dbReference>
<sequence length="337" mass="36203">MDPGSVSDVGHVTHGGTADHSLVDFSTGSNPERPSGLAGVYESALSTARRDSLDDFSRFRVAAAEFVGCNPDEVVPAAGVVEAMRLAVGVTVSPGDSVALPAPCCGEYAREIRLQGGEPVHVPHDRLLERVDPAAHAAVVLSYPANPVGTAYPRGELRAFIDDCRRADTPVVVDESYLGFTRLPSTAGLDGVIALHSVTNVFGVPSLRAGFAAATGDLGDRLSRARCTRVLSAPAVEVATFCLEQDDFLEATRDRVERERPRILAELDRLGYDPHPADSALVLFRAADVDRVLRETRRRGFAVRDARDYRGLDSHVRINVRRPDENDSLLDALAEAA</sequence>
<protein>
    <submittedName>
        <fullName evidence="5">Threonine-phosphate decarboxylase</fullName>
    </submittedName>
</protein>
<organism evidence="5 6">
    <name type="scientific">Haloferax massiliensis</name>
    <dbReference type="NCBI Taxonomy" id="1476858"/>
    <lineage>
        <taxon>Archaea</taxon>
        <taxon>Methanobacteriati</taxon>
        <taxon>Methanobacteriota</taxon>
        <taxon>Stenosarchaea group</taxon>
        <taxon>Halobacteria</taxon>
        <taxon>Halobacteriales</taxon>
        <taxon>Haloferacaceae</taxon>
        <taxon>Haloferax</taxon>
    </lineage>
</organism>
<accession>A0A0D6JSQ7</accession>
<dbReference type="OrthoDB" id="39225at2157"/>
<evidence type="ECO:0000256" key="2">
    <source>
        <dbReference type="ARBA" id="ARBA00022898"/>
    </source>
</evidence>
<gene>
    <name evidence="5" type="primary">cobD_1</name>
    <name evidence="5" type="ORF">BN996_02426</name>
</gene>
<dbReference type="EMBL" id="CSTE01000002">
    <property type="protein sequence ID" value="CQR50941.1"/>
    <property type="molecule type" value="Genomic_DNA"/>
</dbReference>
<dbReference type="SUPFAM" id="SSF53383">
    <property type="entry name" value="PLP-dependent transferases"/>
    <property type="match status" value="1"/>
</dbReference>
<dbReference type="PANTHER" id="PTHR42885:SF1">
    <property type="entry name" value="THREONINE-PHOSPHATE DECARBOXYLASE"/>
    <property type="match status" value="1"/>
</dbReference>
<proteinExistence type="predicted"/>
<name>A0A0D6JSQ7_9EURY</name>
<dbReference type="InterPro" id="IPR015424">
    <property type="entry name" value="PyrdxlP-dep_Trfase"/>
</dbReference>
<feature type="domain" description="Aminotransferase class I/classII large" evidence="4">
    <location>
        <begin position="58"/>
        <end position="333"/>
    </location>
</feature>
<dbReference type="RefSeq" id="WP_089779274.1">
    <property type="nucleotide sequence ID" value="NZ_CABLRR010000002.1"/>
</dbReference>